<name>A0A8H6B3E4_9HELO</name>
<organism evidence="2 3">
    <name type="scientific">Botrytis fragariae</name>
    <dbReference type="NCBI Taxonomy" id="1964551"/>
    <lineage>
        <taxon>Eukaryota</taxon>
        <taxon>Fungi</taxon>
        <taxon>Dikarya</taxon>
        <taxon>Ascomycota</taxon>
        <taxon>Pezizomycotina</taxon>
        <taxon>Leotiomycetes</taxon>
        <taxon>Helotiales</taxon>
        <taxon>Sclerotiniaceae</taxon>
        <taxon>Botrytis</taxon>
    </lineage>
</organism>
<accession>A0A8H6B3E4</accession>
<dbReference type="EMBL" id="JABFCT010000002">
    <property type="protein sequence ID" value="KAF5878711.1"/>
    <property type="molecule type" value="Genomic_DNA"/>
</dbReference>
<keyword evidence="3" id="KW-1185">Reference proteome</keyword>
<comment type="caution">
    <text evidence="2">The sequence shown here is derived from an EMBL/GenBank/DDBJ whole genome shotgun (WGS) entry which is preliminary data.</text>
</comment>
<dbReference type="Proteomes" id="UP000531561">
    <property type="component" value="Unassembled WGS sequence"/>
</dbReference>
<dbReference type="AlphaFoldDB" id="A0A8H6B3E4"/>
<gene>
    <name evidence="2" type="ORF">Bfra_000878</name>
</gene>
<proteinExistence type="predicted"/>
<feature type="region of interest" description="Disordered" evidence="1">
    <location>
        <begin position="62"/>
        <end position="81"/>
    </location>
</feature>
<evidence type="ECO:0000313" key="3">
    <source>
        <dbReference type="Proteomes" id="UP000531561"/>
    </source>
</evidence>
<sequence>MERAVQAYEGMFEEKETLLYAIQSITRETEESMKGKLPAKGIKSCKKRIKNETAAMIETIDGFLGRDPPEDPDAIEHSAEE</sequence>
<reference evidence="2 3" key="1">
    <citation type="journal article" date="2020" name="Phytopathology">
        <title>A high-quality genome resource of Botrytis fragariae, a new and rapidly spreading fungal pathogen causing strawberry gray mold in the U.S.A.</title>
        <authorList>
            <person name="Wu Y."/>
            <person name="Saski C.A."/>
            <person name="Schnabel G."/>
            <person name="Xiao S."/>
            <person name="Hu M."/>
        </authorList>
    </citation>
    <scope>NUCLEOTIDE SEQUENCE [LARGE SCALE GENOMIC DNA]</scope>
    <source>
        <strain evidence="2 3">BVB16</strain>
    </source>
</reference>
<evidence type="ECO:0000256" key="1">
    <source>
        <dbReference type="SAM" id="MobiDB-lite"/>
    </source>
</evidence>
<protein>
    <submittedName>
        <fullName evidence="2">Uncharacterized protein</fullName>
    </submittedName>
</protein>
<dbReference type="GeneID" id="59255014"/>
<dbReference type="RefSeq" id="XP_037197655.1">
    <property type="nucleotide sequence ID" value="XM_037331322.1"/>
</dbReference>
<evidence type="ECO:0000313" key="2">
    <source>
        <dbReference type="EMBL" id="KAF5878711.1"/>
    </source>
</evidence>